<dbReference type="InterPro" id="IPR035899">
    <property type="entry name" value="DBL_dom_sf"/>
</dbReference>
<dbReference type="HOGENOM" id="CLU_295990_0_0_1"/>
<feature type="region of interest" description="Disordered" evidence="9">
    <location>
        <begin position="1"/>
        <end position="89"/>
    </location>
</feature>
<feature type="region of interest" description="Disordered" evidence="9">
    <location>
        <begin position="248"/>
        <end position="292"/>
    </location>
</feature>
<dbReference type="InterPro" id="IPR011993">
    <property type="entry name" value="PH-like_dom_sf"/>
</dbReference>
<organism evidence="13">
    <name type="scientific">Capitella teleta</name>
    <name type="common">Polychaete worm</name>
    <dbReference type="NCBI Taxonomy" id="283909"/>
    <lineage>
        <taxon>Eukaryota</taxon>
        <taxon>Metazoa</taxon>
        <taxon>Spiralia</taxon>
        <taxon>Lophotrochozoa</taxon>
        <taxon>Annelida</taxon>
        <taxon>Polychaeta</taxon>
        <taxon>Sedentaria</taxon>
        <taxon>Scolecida</taxon>
        <taxon>Capitellidae</taxon>
        <taxon>Capitella</taxon>
    </lineage>
</organism>
<evidence type="ECO:0000313" key="13">
    <source>
        <dbReference type="EMBL" id="ELU18663.1"/>
    </source>
</evidence>
<evidence type="ECO:0000256" key="3">
    <source>
        <dbReference type="ARBA" id="ARBA00022553"/>
    </source>
</evidence>
<evidence type="ECO:0000256" key="7">
    <source>
        <dbReference type="ARBA" id="ARBA00022833"/>
    </source>
</evidence>
<keyword evidence="15" id="KW-1185">Reference proteome</keyword>
<evidence type="ECO:0000256" key="9">
    <source>
        <dbReference type="SAM" id="MobiDB-lite"/>
    </source>
</evidence>
<protein>
    <submittedName>
        <fullName evidence="13 14">Uncharacterized protein</fullName>
    </submittedName>
</protein>
<keyword evidence="2" id="KW-0963">Cytoplasm</keyword>
<proteinExistence type="predicted"/>
<dbReference type="Pfam" id="PF00130">
    <property type="entry name" value="C1_1"/>
    <property type="match status" value="1"/>
</dbReference>
<evidence type="ECO:0000259" key="12">
    <source>
        <dbReference type="PROSITE" id="PS50081"/>
    </source>
</evidence>
<dbReference type="OMA" id="ERMRKAY"/>
<dbReference type="InterPro" id="IPR041020">
    <property type="entry name" value="PH_16"/>
</dbReference>
<dbReference type="InterPro" id="IPR001849">
    <property type="entry name" value="PH_domain"/>
</dbReference>
<feature type="compositionally biased region" description="Polar residues" evidence="9">
    <location>
        <begin position="898"/>
        <end position="908"/>
    </location>
</feature>
<comment type="subcellular location">
    <subcellularLocation>
        <location evidence="1">Cytoplasm</location>
    </subcellularLocation>
</comment>
<sequence length="1021" mass="114573">MPPLNCSAAATRGPATTSPDDAESASPDSPGMLSVSPPGGGPPNLMKSVSSPSIGPPPKEAYNNNRSRTSKETSNPTAARPPHQPQHHVSIQQLIDDHDAQLANRAASQDAANHGGASMPTDEDVMLNNYLHSNNNHGHLPHGRRSMVELLSETPDDDDEQRPRKDEKKRRSSVFSKLGSYRQKKLVKDPKLKSTHTFVSVSFSNSTACDVCSRSMANKPALQCENCMVNVHDSCRDQIAPCARLSQNSKAATISNDETREKKANSLPEGGSGVSLKGSQSFKEKRATSVPGRVSLQVSHSSGALLPRSSSPISVSGSQSAGTTGYFQWRRVATKLGIDKVISEERDKDKNVAPKEDEGMAHIQLPDITNSMVEAMSASMESLEENSDVPEIEEDVNAEIGACHEAEAWSVTVDKKTLKKLSAKDIKRQDHIWELIQTERRHYRTLSIMQKKFAVGLRREVNLSQDMISRIFPRLEELLEIHRSFVQQLMDRQREKPDKSIDSIGDVLLNQFDGEMGQRMKEAYGEFCSRHNEAVQLYKDLLKQDRKFQAFIKKCKRGDLTKRLGVQECILLVTQRMTKYPLLIEPIIKVTKDNKVERESLEHALILTREVLTFINAQVDAHEKKQRLIDIYHKMEVRSFGMLKGSKFRKSDLLSSNRKLLYEGSIKWMSARGKSAEVLAVILSDVMFFLAESNQKYSFFTHDNKASVISLSKLLVREKGDTRDSKGIYLICQSKKNPEMYELVCRSADGRKAWIRMLKEAVANCPEETEGITSENEEEKKLLEARSVRIRQLISTELMNNFVKSYYFSTCVDQMHHRDQEIQGLCDHKMKLITDLLEVFAKEEITVSRTIYKDDEGQEMMDAEDIQQAILNEATQLSTLFRPFVSRQVSRSGSSASETDQTKASNSSKPKRAETFSGFDRDKGMECRPHRQCHLVVLCAATRVRQRHPSSLQDTESRSNSMINLVDDSSNESLLTVESSINAAQNRLRIHSVSPPVVAQNCITPVDFDNGAPNVRKDSYL</sequence>
<gene>
    <name evidence="13" type="ORF">CAPTEDRAFT_209220</name>
</gene>
<evidence type="ECO:0000313" key="15">
    <source>
        <dbReference type="Proteomes" id="UP000014760"/>
    </source>
</evidence>
<evidence type="ECO:0000256" key="2">
    <source>
        <dbReference type="ARBA" id="ARBA00022490"/>
    </source>
</evidence>
<dbReference type="PANTHER" id="PTHR13944">
    <property type="entry name" value="AGAP007712-PA"/>
    <property type="match status" value="1"/>
</dbReference>
<dbReference type="InterPro" id="IPR000219">
    <property type="entry name" value="DH_dom"/>
</dbReference>
<dbReference type="Gene3D" id="2.30.29.30">
    <property type="entry name" value="Pleckstrin-homology domain (PH domain)/Phosphotyrosine-binding domain (PTB)"/>
    <property type="match status" value="1"/>
</dbReference>
<dbReference type="SUPFAM" id="SSF48065">
    <property type="entry name" value="DBL homology domain (DH-domain)"/>
    <property type="match status" value="1"/>
</dbReference>
<feature type="compositionally biased region" description="Polar residues" evidence="9">
    <location>
        <begin position="62"/>
        <end position="77"/>
    </location>
</feature>
<dbReference type="Gene3D" id="3.30.60.20">
    <property type="match status" value="1"/>
</dbReference>
<evidence type="ECO:0000256" key="1">
    <source>
        <dbReference type="ARBA" id="ARBA00004496"/>
    </source>
</evidence>
<dbReference type="GO" id="GO:0035023">
    <property type="term" value="P:regulation of Rho protein signal transduction"/>
    <property type="evidence" value="ECO:0007669"/>
    <property type="project" value="TreeGrafter"/>
</dbReference>
<dbReference type="CDD" id="cd00160">
    <property type="entry name" value="RhoGEF"/>
    <property type="match status" value="1"/>
</dbReference>
<evidence type="ECO:0000256" key="8">
    <source>
        <dbReference type="ARBA" id="ARBA00023054"/>
    </source>
</evidence>
<evidence type="ECO:0000259" key="11">
    <source>
        <dbReference type="PROSITE" id="PS50010"/>
    </source>
</evidence>
<dbReference type="EMBL" id="AMQN01003746">
    <property type="status" value="NOT_ANNOTATED_CDS"/>
    <property type="molecule type" value="Genomic_DNA"/>
</dbReference>
<reference evidence="14" key="3">
    <citation type="submission" date="2015-06" db="UniProtKB">
        <authorList>
            <consortium name="EnsemblMetazoa"/>
        </authorList>
    </citation>
    <scope>IDENTIFICATION</scope>
</reference>
<feature type="compositionally biased region" description="Basic and acidic residues" evidence="9">
    <location>
        <begin position="911"/>
        <end position="922"/>
    </location>
</feature>
<dbReference type="PANTHER" id="PTHR13944:SF21">
    <property type="entry name" value="CYSTS, ISOFORM C"/>
    <property type="match status" value="1"/>
</dbReference>
<dbReference type="PROSITE" id="PS50081">
    <property type="entry name" value="ZF_DAG_PE_2"/>
    <property type="match status" value="1"/>
</dbReference>
<evidence type="ECO:0000259" key="10">
    <source>
        <dbReference type="PROSITE" id="PS50003"/>
    </source>
</evidence>
<name>R7VIL6_CAPTE</name>
<dbReference type="AlphaFoldDB" id="R7VIL6"/>
<keyword evidence="5" id="KW-0479">Metal-binding</keyword>
<feature type="region of interest" description="Disordered" evidence="9">
    <location>
        <begin position="891"/>
        <end position="922"/>
    </location>
</feature>
<dbReference type="InterPro" id="IPR002219">
    <property type="entry name" value="PKC_DAG/PE"/>
</dbReference>
<feature type="domain" description="PH" evidence="10">
    <location>
        <begin position="659"/>
        <end position="763"/>
    </location>
</feature>
<dbReference type="OrthoDB" id="28045at2759"/>
<dbReference type="SMART" id="SM00109">
    <property type="entry name" value="C1"/>
    <property type="match status" value="1"/>
</dbReference>
<dbReference type="GO" id="GO:0005085">
    <property type="term" value="F:guanyl-nucleotide exchange factor activity"/>
    <property type="evidence" value="ECO:0007669"/>
    <property type="project" value="UniProtKB-KW"/>
</dbReference>
<dbReference type="Pfam" id="PF00621">
    <property type="entry name" value="RhoGEF"/>
    <property type="match status" value="1"/>
</dbReference>
<dbReference type="SMART" id="SM00325">
    <property type="entry name" value="RhoGEF"/>
    <property type="match status" value="1"/>
</dbReference>
<dbReference type="Proteomes" id="UP000014760">
    <property type="component" value="Unassembled WGS sequence"/>
</dbReference>
<dbReference type="InterPro" id="IPR051632">
    <property type="entry name" value="Rho_GEF"/>
</dbReference>
<dbReference type="SUPFAM" id="SSF50729">
    <property type="entry name" value="PH domain-like"/>
    <property type="match status" value="1"/>
</dbReference>
<dbReference type="Pfam" id="PF17838">
    <property type="entry name" value="PH_16"/>
    <property type="match status" value="1"/>
</dbReference>
<feature type="domain" description="DH" evidence="11">
    <location>
        <begin position="427"/>
        <end position="618"/>
    </location>
</feature>
<evidence type="ECO:0000256" key="4">
    <source>
        <dbReference type="ARBA" id="ARBA00022658"/>
    </source>
</evidence>
<dbReference type="CDD" id="cd20815">
    <property type="entry name" value="C1_p190RhoGEF-like"/>
    <property type="match status" value="1"/>
</dbReference>
<evidence type="ECO:0000256" key="6">
    <source>
        <dbReference type="ARBA" id="ARBA00022771"/>
    </source>
</evidence>
<dbReference type="PROSITE" id="PS00479">
    <property type="entry name" value="ZF_DAG_PE_1"/>
    <property type="match status" value="1"/>
</dbReference>
<dbReference type="PROSITE" id="PS50003">
    <property type="entry name" value="PH_DOMAIN"/>
    <property type="match status" value="1"/>
</dbReference>
<dbReference type="FunFam" id="1.20.900.10:FF:000004">
    <property type="entry name" value="Rho guanine nucleotide exchange factor 2"/>
    <property type="match status" value="1"/>
</dbReference>
<dbReference type="SMART" id="SM00233">
    <property type="entry name" value="PH"/>
    <property type="match status" value="1"/>
</dbReference>
<dbReference type="Gene3D" id="1.20.900.10">
    <property type="entry name" value="Dbl homology (DH) domain"/>
    <property type="match status" value="1"/>
</dbReference>
<dbReference type="PROSITE" id="PS50010">
    <property type="entry name" value="DH_2"/>
    <property type="match status" value="1"/>
</dbReference>
<keyword evidence="8" id="KW-0175">Coiled coil</keyword>
<reference evidence="15" key="1">
    <citation type="submission" date="2012-12" db="EMBL/GenBank/DDBJ databases">
        <authorList>
            <person name="Hellsten U."/>
            <person name="Grimwood J."/>
            <person name="Chapman J.A."/>
            <person name="Shapiro H."/>
            <person name="Aerts A."/>
            <person name="Otillar R.P."/>
            <person name="Terry A.Y."/>
            <person name="Boore J.L."/>
            <person name="Simakov O."/>
            <person name="Marletaz F."/>
            <person name="Cho S.-J."/>
            <person name="Edsinger-Gonzales E."/>
            <person name="Havlak P."/>
            <person name="Kuo D.-H."/>
            <person name="Larsson T."/>
            <person name="Lv J."/>
            <person name="Arendt D."/>
            <person name="Savage R."/>
            <person name="Osoegawa K."/>
            <person name="de Jong P."/>
            <person name="Lindberg D.R."/>
            <person name="Seaver E.C."/>
            <person name="Weisblat D.A."/>
            <person name="Putnam N.H."/>
            <person name="Grigoriev I.V."/>
            <person name="Rokhsar D.S."/>
        </authorList>
    </citation>
    <scope>NUCLEOTIDE SEQUENCE</scope>
    <source>
        <strain evidence="15">I ESC-2004</strain>
    </source>
</reference>
<feature type="domain" description="Phorbol-ester/DAG-type" evidence="12">
    <location>
        <begin position="195"/>
        <end position="242"/>
    </location>
</feature>
<dbReference type="InterPro" id="IPR046349">
    <property type="entry name" value="C1-like_sf"/>
</dbReference>
<dbReference type="STRING" id="283909.R7VIL6"/>
<accession>R7VIL6</accession>
<evidence type="ECO:0000256" key="5">
    <source>
        <dbReference type="ARBA" id="ARBA00022723"/>
    </source>
</evidence>
<keyword evidence="4" id="KW-0344">Guanine-nucleotide releasing factor</keyword>
<dbReference type="EMBL" id="AMQN01003747">
    <property type="status" value="NOT_ANNOTATED_CDS"/>
    <property type="molecule type" value="Genomic_DNA"/>
</dbReference>
<dbReference type="EMBL" id="KB291800">
    <property type="protein sequence ID" value="ELU18663.1"/>
    <property type="molecule type" value="Genomic_DNA"/>
</dbReference>
<keyword evidence="3" id="KW-0597">Phosphoprotein</keyword>
<keyword evidence="7" id="KW-0862">Zinc</keyword>
<dbReference type="GO" id="GO:0005737">
    <property type="term" value="C:cytoplasm"/>
    <property type="evidence" value="ECO:0007669"/>
    <property type="project" value="UniProtKB-SubCell"/>
</dbReference>
<feature type="region of interest" description="Disordered" evidence="9">
    <location>
        <begin position="153"/>
        <end position="175"/>
    </location>
</feature>
<evidence type="ECO:0000313" key="14">
    <source>
        <dbReference type="EnsemblMetazoa" id="CapteP209220"/>
    </source>
</evidence>
<dbReference type="SUPFAM" id="SSF57889">
    <property type="entry name" value="Cysteine-rich domain"/>
    <property type="match status" value="1"/>
</dbReference>
<dbReference type="GO" id="GO:0008270">
    <property type="term" value="F:zinc ion binding"/>
    <property type="evidence" value="ECO:0007669"/>
    <property type="project" value="UniProtKB-KW"/>
</dbReference>
<keyword evidence="6" id="KW-0863">Zinc-finger</keyword>
<reference evidence="13 15" key="2">
    <citation type="journal article" date="2013" name="Nature">
        <title>Insights into bilaterian evolution from three spiralian genomes.</title>
        <authorList>
            <person name="Simakov O."/>
            <person name="Marletaz F."/>
            <person name="Cho S.J."/>
            <person name="Edsinger-Gonzales E."/>
            <person name="Havlak P."/>
            <person name="Hellsten U."/>
            <person name="Kuo D.H."/>
            <person name="Larsson T."/>
            <person name="Lv J."/>
            <person name="Arendt D."/>
            <person name="Savage R."/>
            <person name="Osoegawa K."/>
            <person name="de Jong P."/>
            <person name="Grimwood J."/>
            <person name="Chapman J.A."/>
            <person name="Shapiro H."/>
            <person name="Aerts A."/>
            <person name="Otillar R.P."/>
            <person name="Terry A.Y."/>
            <person name="Boore J.L."/>
            <person name="Grigoriev I.V."/>
            <person name="Lindberg D.R."/>
            <person name="Seaver E.C."/>
            <person name="Weisblat D.A."/>
            <person name="Putnam N.H."/>
            <person name="Rokhsar D.S."/>
        </authorList>
    </citation>
    <scope>NUCLEOTIDE SEQUENCE</scope>
    <source>
        <strain evidence="13 15">I ESC-2004</strain>
    </source>
</reference>
<dbReference type="EnsemblMetazoa" id="CapteT209220">
    <property type="protein sequence ID" value="CapteP209220"/>
    <property type="gene ID" value="CapteG209220"/>
</dbReference>